<dbReference type="KEGG" id="halg:HUG10_05090"/>
<gene>
    <name evidence="10" type="ORF">HUG10_05090</name>
</gene>
<organism evidence="10 11">
    <name type="scientific">Halorarum halophilum</name>
    <dbReference type="NCBI Taxonomy" id="2743090"/>
    <lineage>
        <taxon>Archaea</taxon>
        <taxon>Methanobacteriati</taxon>
        <taxon>Methanobacteriota</taxon>
        <taxon>Stenosarchaea group</taxon>
        <taxon>Halobacteria</taxon>
        <taxon>Halobacteriales</taxon>
        <taxon>Haloferacaceae</taxon>
        <taxon>Halorarum</taxon>
    </lineage>
</organism>
<evidence type="ECO:0000256" key="8">
    <source>
        <dbReference type="ARBA" id="ARBA00023136"/>
    </source>
</evidence>
<dbReference type="Pfam" id="PF13506">
    <property type="entry name" value="Glyco_transf_21"/>
    <property type="match status" value="1"/>
</dbReference>
<evidence type="ECO:0000313" key="11">
    <source>
        <dbReference type="Proteomes" id="UP000509750"/>
    </source>
</evidence>
<dbReference type="GeneID" id="56028185"/>
<evidence type="ECO:0000256" key="3">
    <source>
        <dbReference type="ARBA" id="ARBA00004991"/>
    </source>
</evidence>
<keyword evidence="5 10" id="KW-0808">Transferase</keyword>
<protein>
    <submittedName>
        <fullName evidence="10">Glycosyltransferase</fullName>
    </submittedName>
</protein>
<accession>A0A7D5GE34</accession>
<dbReference type="OrthoDB" id="27596at2157"/>
<dbReference type="GO" id="GO:0016020">
    <property type="term" value="C:membrane"/>
    <property type="evidence" value="ECO:0007669"/>
    <property type="project" value="UniProtKB-SubCell"/>
</dbReference>
<comment type="pathway">
    <text evidence="2">Lipid metabolism; sphingolipid metabolism.</text>
</comment>
<dbReference type="GO" id="GO:0016757">
    <property type="term" value="F:glycosyltransferase activity"/>
    <property type="evidence" value="ECO:0007669"/>
    <property type="project" value="UniProtKB-KW"/>
</dbReference>
<keyword evidence="11" id="KW-1185">Reference proteome</keyword>
<keyword evidence="4" id="KW-0328">Glycosyltransferase</keyword>
<reference evidence="10 11" key="1">
    <citation type="submission" date="2020-07" db="EMBL/GenBank/DDBJ databases">
        <title>Gai3-2, isolated from salt lake.</title>
        <authorList>
            <person name="Cui H."/>
            <person name="Shi X."/>
        </authorList>
    </citation>
    <scope>NUCLEOTIDE SEQUENCE [LARGE SCALE GENOMIC DNA]</scope>
    <source>
        <strain evidence="10 11">Gai3-2</strain>
    </source>
</reference>
<evidence type="ECO:0000256" key="4">
    <source>
        <dbReference type="ARBA" id="ARBA00022676"/>
    </source>
</evidence>
<keyword evidence="7 9" id="KW-1133">Transmembrane helix</keyword>
<evidence type="ECO:0000256" key="1">
    <source>
        <dbReference type="ARBA" id="ARBA00004141"/>
    </source>
</evidence>
<evidence type="ECO:0000256" key="9">
    <source>
        <dbReference type="SAM" id="Phobius"/>
    </source>
</evidence>
<keyword evidence="6 9" id="KW-0812">Transmembrane</keyword>
<sequence>MSPPPTSVILPTIRWTSACDEVADQLEPDDELLVVADDESDPVADHLGDLPDGVRLVFAGEPERCSGKANAIAAGMEAAEHDRLVWTDDDFHHPSDWLSRLHADYAEHGPVSEVPFFVGRDPLSTLLEPIYAIGGTLGAYANDKAWGGGVLFERDDLDEAAFLRDLRRTVSDDGLLSEHLDVTPLRRARRVDVGGTVRETLERHARFCQIVHRHEPRDTVVMGATATATTAPLLLFPWAGILLSTLLVAAVYAAFGVRRWTALLAFPAMILQAPALAYGLARRTFVWGGRRYRWRSKFDVEVLS</sequence>
<evidence type="ECO:0000256" key="2">
    <source>
        <dbReference type="ARBA" id="ARBA00004760"/>
    </source>
</evidence>
<dbReference type="CDD" id="cd00761">
    <property type="entry name" value="Glyco_tranf_GTA_type"/>
    <property type="match status" value="1"/>
</dbReference>
<dbReference type="InterPro" id="IPR025993">
    <property type="entry name" value="Ceramide_glucosylTrfase"/>
</dbReference>
<evidence type="ECO:0000256" key="5">
    <source>
        <dbReference type="ARBA" id="ARBA00022679"/>
    </source>
</evidence>
<dbReference type="InterPro" id="IPR029044">
    <property type="entry name" value="Nucleotide-diphossugar_trans"/>
</dbReference>
<evidence type="ECO:0000256" key="7">
    <source>
        <dbReference type="ARBA" id="ARBA00022989"/>
    </source>
</evidence>
<keyword evidence="8 9" id="KW-0472">Membrane</keyword>
<proteinExistence type="predicted"/>
<dbReference type="AlphaFoldDB" id="A0A7D5GE34"/>
<feature type="transmembrane region" description="Helical" evidence="9">
    <location>
        <begin position="233"/>
        <end position="255"/>
    </location>
</feature>
<evidence type="ECO:0000256" key="6">
    <source>
        <dbReference type="ARBA" id="ARBA00022692"/>
    </source>
</evidence>
<evidence type="ECO:0000313" key="10">
    <source>
        <dbReference type="EMBL" id="QLG29425.1"/>
    </source>
</evidence>
<feature type="transmembrane region" description="Helical" evidence="9">
    <location>
        <begin position="261"/>
        <end position="281"/>
    </location>
</feature>
<comment type="subcellular location">
    <subcellularLocation>
        <location evidence="1">Membrane</location>
        <topology evidence="1">Multi-pass membrane protein</topology>
    </subcellularLocation>
</comment>
<comment type="pathway">
    <text evidence="3">Sphingolipid metabolism.</text>
</comment>
<dbReference type="EMBL" id="CP058529">
    <property type="protein sequence ID" value="QLG29425.1"/>
    <property type="molecule type" value="Genomic_DNA"/>
</dbReference>
<dbReference type="Proteomes" id="UP000509750">
    <property type="component" value="Chromosome"/>
</dbReference>
<dbReference type="RefSeq" id="WP_179170999.1">
    <property type="nucleotide sequence ID" value="NZ_CP058529.1"/>
</dbReference>
<dbReference type="SUPFAM" id="SSF53448">
    <property type="entry name" value="Nucleotide-diphospho-sugar transferases"/>
    <property type="match status" value="1"/>
</dbReference>
<dbReference type="Gene3D" id="3.90.550.10">
    <property type="entry name" value="Spore Coat Polysaccharide Biosynthesis Protein SpsA, Chain A"/>
    <property type="match status" value="1"/>
</dbReference>
<name>A0A7D5GE34_9EURY</name>